<dbReference type="eggNOG" id="ENOG502ZXNF">
    <property type="taxonomic scope" value="Bacteria"/>
</dbReference>
<evidence type="ECO:0000313" key="3">
    <source>
        <dbReference type="EMBL" id="ABM04273.1"/>
    </source>
</evidence>
<feature type="region of interest" description="Disordered" evidence="2">
    <location>
        <begin position="127"/>
        <end position="160"/>
    </location>
</feature>
<name>A1SXQ8_PSYIN</name>
<feature type="coiled-coil region" evidence="1">
    <location>
        <begin position="178"/>
        <end position="303"/>
    </location>
</feature>
<feature type="compositionally biased region" description="Low complexity" evidence="2">
    <location>
        <begin position="138"/>
        <end position="148"/>
    </location>
</feature>
<evidence type="ECO:0000313" key="4">
    <source>
        <dbReference type="Proteomes" id="UP000000639"/>
    </source>
</evidence>
<dbReference type="AlphaFoldDB" id="A1SXQ8"/>
<dbReference type="EMBL" id="CP000510">
    <property type="protein sequence ID" value="ABM04273.1"/>
    <property type="molecule type" value="Genomic_DNA"/>
</dbReference>
<evidence type="ECO:0000256" key="1">
    <source>
        <dbReference type="SAM" id="Coils"/>
    </source>
</evidence>
<reference evidence="3 4" key="1">
    <citation type="submission" date="2007-01" db="EMBL/GenBank/DDBJ databases">
        <title>Complete sequence of Psychromonas ingrahamii 37.</title>
        <authorList>
            <consortium name="US DOE Joint Genome Institute"/>
            <person name="Copeland A."/>
            <person name="Lucas S."/>
            <person name="Lapidus A."/>
            <person name="Barry K."/>
            <person name="Detter J.C."/>
            <person name="Glavina del Rio T."/>
            <person name="Hammon N."/>
            <person name="Israni S."/>
            <person name="Dalin E."/>
            <person name="Tice H."/>
            <person name="Pitluck S."/>
            <person name="Thompson L.S."/>
            <person name="Brettin T."/>
            <person name="Bruce D."/>
            <person name="Han C."/>
            <person name="Tapia R."/>
            <person name="Schmutz J."/>
            <person name="Larimer F."/>
            <person name="Land M."/>
            <person name="Hauser L."/>
            <person name="Kyrpides N."/>
            <person name="Ivanova N."/>
            <person name="Staley J."/>
            <person name="Richardson P."/>
        </authorList>
    </citation>
    <scope>NUCLEOTIDE SEQUENCE [LARGE SCALE GENOMIC DNA]</scope>
    <source>
        <strain evidence="3 4">37</strain>
    </source>
</reference>
<dbReference type="KEGG" id="pin:Ping_2552"/>
<sequence length="322" mass="37054">MKLANEDKRELDKQTVIWSVCNQMLMEDIPTSRITGRKVASHDDVKWSHTTVTPLVNAWHEQRVDKDREAIRQTQMSHVFVKALNQEVEGRVTKRRQIDDEQMKMLQIELDDMLEINSKLESELATTKQRLEEKSEEATTANTAAYQATKDKELSEKKSTEAMENLQGQLDVAISDSKDDLEQQQTRFDNTISQLKDEHKEAITKLSEKRDDLTDQLTGKTAECAEANVKAKKYEELTENLETERKNNRTLTNNNMRMTAELESKSQSLIDATASIEDGRKQRDKAQQQLEQVTQKITEKDEQFQKLLILSVKAGVNLEITQ</sequence>
<keyword evidence="4" id="KW-1185">Reference proteome</keyword>
<gene>
    <name evidence="3" type="ordered locus">Ping_2552</name>
</gene>
<protein>
    <submittedName>
        <fullName evidence="3">Methyl-accepting chemotaxis protein containing 2 PAS and MCP domains</fullName>
    </submittedName>
</protein>
<keyword evidence="1" id="KW-0175">Coiled coil</keyword>
<feature type="compositionally biased region" description="Basic and acidic residues" evidence="2">
    <location>
        <begin position="149"/>
        <end position="160"/>
    </location>
</feature>
<organism evidence="3 4">
    <name type="scientific">Psychromonas ingrahamii (strain DSM 17664 / CCUG 51855 / 37)</name>
    <dbReference type="NCBI Taxonomy" id="357804"/>
    <lineage>
        <taxon>Bacteria</taxon>
        <taxon>Pseudomonadati</taxon>
        <taxon>Pseudomonadota</taxon>
        <taxon>Gammaproteobacteria</taxon>
        <taxon>Alteromonadales</taxon>
        <taxon>Psychromonadaceae</taxon>
        <taxon>Psychromonas</taxon>
    </lineage>
</organism>
<proteinExistence type="predicted"/>
<dbReference type="HOGENOM" id="CLU_862971_0_0_6"/>
<evidence type="ECO:0000256" key="2">
    <source>
        <dbReference type="SAM" id="MobiDB-lite"/>
    </source>
</evidence>
<dbReference type="Proteomes" id="UP000000639">
    <property type="component" value="Chromosome"/>
</dbReference>
<accession>A1SXQ8</accession>